<dbReference type="EMBL" id="JBGBPQ010000021">
    <property type="protein sequence ID" value="KAL1503868.1"/>
    <property type="molecule type" value="Genomic_DNA"/>
</dbReference>
<evidence type="ECO:0000256" key="4">
    <source>
        <dbReference type="ARBA" id="ARBA00022729"/>
    </source>
</evidence>
<evidence type="ECO:0000256" key="1">
    <source>
        <dbReference type="ARBA" id="ARBA00004240"/>
    </source>
</evidence>
<keyword evidence="10" id="KW-1185">Reference proteome</keyword>
<evidence type="ECO:0000256" key="5">
    <source>
        <dbReference type="ARBA" id="ARBA00022824"/>
    </source>
</evidence>
<dbReference type="PANTHER" id="PTHR17600:SF2">
    <property type="entry name" value="LRP CHAPERONE MESD"/>
    <property type="match status" value="1"/>
</dbReference>
<evidence type="ECO:0000256" key="7">
    <source>
        <dbReference type="SAM" id="MobiDB-lite"/>
    </source>
</evidence>
<dbReference type="InterPro" id="IPR019330">
    <property type="entry name" value="MESD"/>
</dbReference>
<keyword evidence="4 8" id="KW-0732">Signal</keyword>
<dbReference type="GO" id="GO:0006457">
    <property type="term" value="P:protein folding"/>
    <property type="evidence" value="ECO:0007669"/>
    <property type="project" value="InterPro"/>
</dbReference>
<evidence type="ECO:0000313" key="10">
    <source>
        <dbReference type="Proteomes" id="UP001515480"/>
    </source>
</evidence>
<proteinExistence type="inferred from homology"/>
<feature type="signal peptide" evidence="8">
    <location>
        <begin position="1"/>
        <end position="22"/>
    </location>
</feature>
<dbReference type="GO" id="GO:0016055">
    <property type="term" value="P:Wnt signaling pathway"/>
    <property type="evidence" value="ECO:0007669"/>
    <property type="project" value="UniProtKB-KW"/>
</dbReference>
<comment type="caution">
    <text evidence="9">The sequence shown here is derived from an EMBL/GenBank/DDBJ whole genome shotgun (WGS) entry which is preliminary data.</text>
</comment>
<name>A0AB34IQN9_PRYPA</name>
<feature type="region of interest" description="Disordered" evidence="7">
    <location>
        <begin position="171"/>
        <end position="230"/>
    </location>
</feature>
<comment type="subcellular location">
    <subcellularLocation>
        <location evidence="1">Endoplasmic reticulum</location>
    </subcellularLocation>
</comment>
<feature type="chain" id="PRO_5044186543" evidence="8">
    <location>
        <begin position="23"/>
        <end position="230"/>
    </location>
</feature>
<dbReference type="PANTHER" id="PTHR17600">
    <property type="entry name" value="MESODERM DEVELOPMENT CANDIDATE 2"/>
    <property type="match status" value="1"/>
</dbReference>
<feature type="compositionally biased region" description="Basic and acidic residues" evidence="7">
    <location>
        <begin position="178"/>
        <end position="195"/>
    </location>
</feature>
<protein>
    <submittedName>
        <fullName evidence="9">Uncharacterized protein</fullName>
    </submittedName>
</protein>
<accession>A0AB34IQN9</accession>
<dbReference type="Gene3D" id="3.30.70.260">
    <property type="match status" value="1"/>
</dbReference>
<evidence type="ECO:0000256" key="8">
    <source>
        <dbReference type="SAM" id="SignalP"/>
    </source>
</evidence>
<keyword evidence="5" id="KW-0256">Endoplasmic reticulum</keyword>
<feature type="compositionally biased region" description="Basic and acidic residues" evidence="7">
    <location>
        <begin position="217"/>
        <end position="230"/>
    </location>
</feature>
<reference evidence="9 10" key="1">
    <citation type="journal article" date="2024" name="Science">
        <title>Giant polyketide synthase enzymes in the biosynthesis of giant marine polyether toxins.</title>
        <authorList>
            <person name="Fallon T.R."/>
            <person name="Shende V.V."/>
            <person name="Wierzbicki I.H."/>
            <person name="Pendleton A.L."/>
            <person name="Watervoot N.F."/>
            <person name="Auber R.P."/>
            <person name="Gonzalez D.J."/>
            <person name="Wisecaver J.H."/>
            <person name="Moore B.S."/>
        </authorList>
    </citation>
    <scope>NUCLEOTIDE SEQUENCE [LARGE SCALE GENOMIC DNA]</scope>
    <source>
        <strain evidence="9 10">12B1</strain>
    </source>
</reference>
<evidence type="ECO:0000256" key="6">
    <source>
        <dbReference type="ARBA" id="ARBA00023186"/>
    </source>
</evidence>
<evidence type="ECO:0000313" key="9">
    <source>
        <dbReference type="EMBL" id="KAL1503868.1"/>
    </source>
</evidence>
<dbReference type="GO" id="GO:0005783">
    <property type="term" value="C:endoplasmic reticulum"/>
    <property type="evidence" value="ECO:0007669"/>
    <property type="project" value="UniProtKB-SubCell"/>
</dbReference>
<dbReference type="Pfam" id="PF10185">
    <property type="entry name" value="Mesd"/>
    <property type="match status" value="1"/>
</dbReference>
<keyword evidence="6" id="KW-0143">Chaperone</keyword>
<dbReference type="Proteomes" id="UP001515480">
    <property type="component" value="Unassembled WGS sequence"/>
</dbReference>
<gene>
    <name evidence="9" type="ORF">AB1Y20_012332</name>
</gene>
<dbReference type="AlphaFoldDB" id="A0AB34IQN9"/>
<sequence>MSRSALTAAPLLLLALAPTAVGARPRTNRDWAHMSDKQWEEVEKGWETEEERKEYEFRPPRSKGVNLAELQRTKDPQKVKELVAEGQVSTGPAMMFATLDYEGCCEKKKTEAHATRWASLLRASGLEATTYVIEEDKVLFSTQAGLHAHEIRDFVTKQAECVAVEWNQVRTPGPAETPEWKARDEKKTAEKKAMKEAQAASKTDERKAKRKRKKKSAKGEKGEQGAKDEI</sequence>
<comment type="similarity">
    <text evidence="2">Belongs to the MESD family.</text>
</comment>
<evidence type="ECO:0000256" key="2">
    <source>
        <dbReference type="ARBA" id="ARBA00011068"/>
    </source>
</evidence>
<organism evidence="9 10">
    <name type="scientific">Prymnesium parvum</name>
    <name type="common">Toxic golden alga</name>
    <dbReference type="NCBI Taxonomy" id="97485"/>
    <lineage>
        <taxon>Eukaryota</taxon>
        <taxon>Haptista</taxon>
        <taxon>Haptophyta</taxon>
        <taxon>Prymnesiophyceae</taxon>
        <taxon>Prymnesiales</taxon>
        <taxon>Prymnesiaceae</taxon>
        <taxon>Prymnesium</taxon>
    </lineage>
</organism>
<keyword evidence="3" id="KW-0879">Wnt signaling pathway</keyword>
<evidence type="ECO:0000256" key="3">
    <source>
        <dbReference type="ARBA" id="ARBA00022687"/>
    </source>
</evidence>